<accession>A0A4Z2H5A9</accession>
<protein>
    <submittedName>
        <fullName evidence="2">Uncharacterized protein</fullName>
    </submittedName>
</protein>
<sequence>MDDNAQGLAGGPGAGGDFADGDFVGAPRAPNRTPAACRIDYGAGGDYDGAPGPPAPPRLVQQGMDHNEVIDVFGVLFAVCLRLQRAEERRRLRVARLRLARLRLSRLRLARRRLTRAFRLRQARR</sequence>
<gene>
    <name evidence="2" type="ORF">EYF80_029143</name>
</gene>
<comment type="caution">
    <text evidence="2">The sequence shown here is derived from an EMBL/GenBank/DDBJ whole genome shotgun (WGS) entry which is preliminary data.</text>
</comment>
<feature type="region of interest" description="Disordered" evidence="1">
    <location>
        <begin position="1"/>
        <end position="57"/>
    </location>
</feature>
<evidence type="ECO:0000313" key="2">
    <source>
        <dbReference type="EMBL" id="TNN60670.1"/>
    </source>
</evidence>
<dbReference type="AlphaFoldDB" id="A0A4Z2H5A9"/>
<reference evidence="2 3" key="1">
    <citation type="submission" date="2019-03" db="EMBL/GenBank/DDBJ databases">
        <title>First draft genome of Liparis tanakae, snailfish: a comprehensive survey of snailfish specific genes.</title>
        <authorList>
            <person name="Kim W."/>
            <person name="Song I."/>
            <person name="Jeong J.-H."/>
            <person name="Kim D."/>
            <person name="Kim S."/>
            <person name="Ryu S."/>
            <person name="Song J.Y."/>
            <person name="Lee S.K."/>
        </authorList>
    </citation>
    <scope>NUCLEOTIDE SEQUENCE [LARGE SCALE GENOMIC DNA]</scope>
    <source>
        <tissue evidence="2">Muscle</tissue>
    </source>
</reference>
<dbReference type="EMBL" id="SRLO01000330">
    <property type="protein sequence ID" value="TNN60670.1"/>
    <property type="molecule type" value="Genomic_DNA"/>
</dbReference>
<organism evidence="2 3">
    <name type="scientific">Liparis tanakae</name>
    <name type="common">Tanaka's snailfish</name>
    <dbReference type="NCBI Taxonomy" id="230148"/>
    <lineage>
        <taxon>Eukaryota</taxon>
        <taxon>Metazoa</taxon>
        <taxon>Chordata</taxon>
        <taxon>Craniata</taxon>
        <taxon>Vertebrata</taxon>
        <taxon>Euteleostomi</taxon>
        <taxon>Actinopterygii</taxon>
        <taxon>Neopterygii</taxon>
        <taxon>Teleostei</taxon>
        <taxon>Neoteleostei</taxon>
        <taxon>Acanthomorphata</taxon>
        <taxon>Eupercaria</taxon>
        <taxon>Perciformes</taxon>
        <taxon>Cottioidei</taxon>
        <taxon>Cottales</taxon>
        <taxon>Liparidae</taxon>
        <taxon>Liparis</taxon>
    </lineage>
</organism>
<keyword evidence="3" id="KW-1185">Reference proteome</keyword>
<proteinExistence type="predicted"/>
<evidence type="ECO:0000313" key="3">
    <source>
        <dbReference type="Proteomes" id="UP000314294"/>
    </source>
</evidence>
<evidence type="ECO:0000256" key="1">
    <source>
        <dbReference type="SAM" id="MobiDB-lite"/>
    </source>
</evidence>
<dbReference type="Proteomes" id="UP000314294">
    <property type="component" value="Unassembled WGS sequence"/>
</dbReference>
<name>A0A4Z2H5A9_9TELE</name>
<feature type="compositionally biased region" description="Gly residues" evidence="1">
    <location>
        <begin position="8"/>
        <end position="18"/>
    </location>
</feature>